<evidence type="ECO:0000313" key="3">
    <source>
        <dbReference type="EMBL" id="VDM63803.1"/>
    </source>
</evidence>
<dbReference type="GO" id="GO:0004791">
    <property type="term" value="F:thioredoxin-disulfide reductase (NADPH) activity"/>
    <property type="evidence" value="ECO:0007669"/>
    <property type="project" value="TreeGrafter"/>
</dbReference>
<name>A0A158PM56_ANGCS</name>
<gene>
    <name evidence="3" type="ORF">ACOC_LOCUS12218</name>
</gene>
<dbReference type="PANTHER" id="PTHR46472:SF1">
    <property type="entry name" value="NUCLEOREDOXIN"/>
    <property type="match status" value="1"/>
</dbReference>
<keyword evidence="4" id="KW-1185">Reference proteome</keyword>
<dbReference type="OrthoDB" id="189920at2759"/>
<dbReference type="OMA" id="PICDHIL"/>
<dbReference type="PANTHER" id="PTHR46472">
    <property type="entry name" value="NUCLEOREDOXIN"/>
    <property type="match status" value="1"/>
</dbReference>
<feature type="compositionally biased region" description="Low complexity" evidence="1">
    <location>
        <begin position="409"/>
        <end position="428"/>
    </location>
</feature>
<evidence type="ECO:0000259" key="2">
    <source>
        <dbReference type="Pfam" id="PF13905"/>
    </source>
</evidence>
<dbReference type="SUPFAM" id="SSF52833">
    <property type="entry name" value="Thioredoxin-like"/>
    <property type="match status" value="1"/>
</dbReference>
<organism evidence="5">
    <name type="scientific">Angiostrongylus costaricensis</name>
    <name type="common">Nematode worm</name>
    <dbReference type="NCBI Taxonomy" id="334426"/>
    <lineage>
        <taxon>Eukaryota</taxon>
        <taxon>Metazoa</taxon>
        <taxon>Ecdysozoa</taxon>
        <taxon>Nematoda</taxon>
        <taxon>Chromadorea</taxon>
        <taxon>Rhabditida</taxon>
        <taxon>Rhabditina</taxon>
        <taxon>Rhabditomorpha</taxon>
        <taxon>Strongyloidea</taxon>
        <taxon>Metastrongylidae</taxon>
        <taxon>Angiostrongylus</taxon>
    </lineage>
</organism>
<feature type="domain" description="Thioredoxin-like fold" evidence="2">
    <location>
        <begin position="236"/>
        <end position="318"/>
    </location>
</feature>
<dbReference type="Pfam" id="PF13905">
    <property type="entry name" value="Thioredoxin_8"/>
    <property type="match status" value="1"/>
</dbReference>
<reference evidence="5" key="1">
    <citation type="submission" date="2016-04" db="UniProtKB">
        <authorList>
            <consortium name="WormBaseParasite"/>
        </authorList>
    </citation>
    <scope>IDENTIFICATION</scope>
</reference>
<dbReference type="GO" id="GO:0005634">
    <property type="term" value="C:nucleus"/>
    <property type="evidence" value="ECO:0007669"/>
    <property type="project" value="TreeGrafter"/>
</dbReference>
<dbReference type="InterPro" id="IPR012336">
    <property type="entry name" value="Thioredoxin-like_fold"/>
</dbReference>
<feature type="region of interest" description="Disordered" evidence="1">
    <location>
        <begin position="400"/>
        <end position="438"/>
    </location>
</feature>
<evidence type="ECO:0000256" key="1">
    <source>
        <dbReference type="SAM" id="MobiDB-lite"/>
    </source>
</evidence>
<evidence type="ECO:0000313" key="4">
    <source>
        <dbReference type="Proteomes" id="UP000267027"/>
    </source>
</evidence>
<dbReference type="GO" id="GO:0030178">
    <property type="term" value="P:negative regulation of Wnt signaling pathway"/>
    <property type="evidence" value="ECO:0007669"/>
    <property type="project" value="TreeGrafter"/>
</dbReference>
<accession>A0A158PM56</accession>
<dbReference type="AlphaFoldDB" id="A0A158PM56"/>
<proteinExistence type="predicted"/>
<reference evidence="3 4" key="2">
    <citation type="submission" date="2018-11" db="EMBL/GenBank/DDBJ databases">
        <authorList>
            <consortium name="Pathogen Informatics"/>
        </authorList>
    </citation>
    <scope>NUCLEOTIDE SEQUENCE [LARGE SCALE GENOMIC DNA]</scope>
    <source>
        <strain evidence="3 4">Costa Rica</strain>
    </source>
</reference>
<dbReference type="InterPro" id="IPR036249">
    <property type="entry name" value="Thioredoxin-like_sf"/>
</dbReference>
<dbReference type="Gene3D" id="3.40.30.10">
    <property type="entry name" value="Glutaredoxin"/>
    <property type="match status" value="1"/>
</dbReference>
<dbReference type="STRING" id="334426.A0A158PM56"/>
<dbReference type="GO" id="GO:0031397">
    <property type="term" value="P:negative regulation of protein ubiquitination"/>
    <property type="evidence" value="ECO:0007669"/>
    <property type="project" value="TreeGrafter"/>
</dbReference>
<dbReference type="Proteomes" id="UP000267027">
    <property type="component" value="Unassembled WGS sequence"/>
</dbReference>
<evidence type="ECO:0000313" key="5">
    <source>
        <dbReference type="WBParaSite" id="ACOC_0001221701-mRNA-1"/>
    </source>
</evidence>
<dbReference type="WBParaSite" id="ACOC_0001221701-mRNA-1">
    <property type="protein sequence ID" value="ACOC_0001221701-mRNA-1"/>
    <property type="gene ID" value="ACOC_0001221701"/>
</dbReference>
<protein>
    <submittedName>
        <fullName evidence="5">Thioredoxin-like_fold domain-containing protein</fullName>
    </submittedName>
</protein>
<sequence length="526" mass="58701">MLFDELYESCFRNASLVKVPSGKPGKDDASLLVTLDHVMSNSQYIVFFLTAGIKGADISLKLDNMVRKKNERGDKDKTHSSPARIRRFFNMKKKKKNGNVFSDPTLISVILIDTNYRSNYDESGCSQLAQPGWYVYAPQLPATKSRLLRALGFEFPPSLIVVDAGSRTVVTTEGRRLLADDINGTSFPWFSLAFKSLQSESLVCNPLRCWAPKRDSSVILKVLSLISMFSFEGFFQCPPCRQWVKQLVPVYEKMKAGGISLEIVFCSSDRTQEAFDQFITQMPWYSFTYDPSKTIALTRVFNISGIPSLILLDSAGRVITNHGRSSLLEDSDGTYFPWGPRPLYELNEFTVCRLRDEPSLILFTEGSPDDIQFSLSVMDTLSKRLFEERLKIAERRIEEVERKSDENSEPSSGISKSASSEECSSMGSDLPIPPQADPLQLLYTGEDPICDHLCVCERPDVSEAVLNEFVGEYRAGRLQWVPLPVTTESAAKSVGGIPSSVIEQALVSNSPSQNSLNSGKEEVKTI</sequence>
<dbReference type="EMBL" id="UYYA01004938">
    <property type="protein sequence ID" value="VDM63803.1"/>
    <property type="molecule type" value="Genomic_DNA"/>
</dbReference>